<evidence type="ECO:0000256" key="6">
    <source>
        <dbReference type="ARBA" id="ARBA00022679"/>
    </source>
</evidence>
<accession>A0A9N9N3F1</accession>
<feature type="transmembrane region" description="Helical" evidence="17">
    <location>
        <begin position="77"/>
        <end position="97"/>
    </location>
</feature>
<evidence type="ECO:0000256" key="9">
    <source>
        <dbReference type="ARBA" id="ARBA00022824"/>
    </source>
</evidence>
<evidence type="ECO:0000256" key="10">
    <source>
        <dbReference type="ARBA" id="ARBA00022989"/>
    </source>
</evidence>
<evidence type="ECO:0000256" key="13">
    <source>
        <dbReference type="ARBA" id="ARBA00023136"/>
    </source>
</evidence>
<dbReference type="AlphaFoldDB" id="A0A9N9N3F1"/>
<keyword evidence="7 17" id="KW-0812">Transmembrane</keyword>
<name>A0A9N9N3F1_9NEOP</name>
<comment type="subunit">
    <text evidence="14">Homotrimer; The trimer binds only one molecule of glutathione.</text>
</comment>
<comment type="function">
    <text evidence="1">Conjugation of reduced glutathione to a wide number of exogenous and endogenous hydrophobic electrophiles.</text>
</comment>
<dbReference type="Proteomes" id="UP001153714">
    <property type="component" value="Chromosome 10"/>
</dbReference>
<feature type="transmembrane region" description="Helical" evidence="17">
    <location>
        <begin position="127"/>
        <end position="148"/>
    </location>
</feature>
<dbReference type="InterPro" id="IPR001129">
    <property type="entry name" value="Membr-assoc_MAPEG"/>
</dbReference>
<evidence type="ECO:0000256" key="2">
    <source>
        <dbReference type="ARBA" id="ARBA00004294"/>
    </source>
</evidence>
<evidence type="ECO:0000256" key="11">
    <source>
        <dbReference type="ARBA" id="ARBA00022990"/>
    </source>
</evidence>
<sequence length="151" mass="17195">MESISLKDPLVQSYIYYSAVLAVKLLVVTVLTVRMRFKKKVFANEEDAKTTKNSKVKYDDPDVERVRRAHLNDLENIPAFWILAALYLTTAPAVAWAKLLFRVFTFGRIIHTVVYAVIPLPQPARGIAFGIPYLVNMYMGVQVIMHYVSAM</sequence>
<organism evidence="18 19">
    <name type="scientific">Diatraea saccharalis</name>
    <name type="common">sugarcane borer</name>
    <dbReference type="NCBI Taxonomy" id="40085"/>
    <lineage>
        <taxon>Eukaryota</taxon>
        <taxon>Metazoa</taxon>
        <taxon>Ecdysozoa</taxon>
        <taxon>Arthropoda</taxon>
        <taxon>Hexapoda</taxon>
        <taxon>Insecta</taxon>
        <taxon>Pterygota</taxon>
        <taxon>Neoptera</taxon>
        <taxon>Endopterygota</taxon>
        <taxon>Lepidoptera</taxon>
        <taxon>Glossata</taxon>
        <taxon>Ditrysia</taxon>
        <taxon>Pyraloidea</taxon>
        <taxon>Crambidae</taxon>
        <taxon>Crambinae</taxon>
        <taxon>Diatraea</taxon>
    </lineage>
</organism>
<evidence type="ECO:0000256" key="12">
    <source>
        <dbReference type="ARBA" id="ARBA00023128"/>
    </source>
</evidence>
<comment type="similarity">
    <text evidence="4">Belongs to the MAPEG family.</text>
</comment>
<evidence type="ECO:0000256" key="16">
    <source>
        <dbReference type="ARBA" id="ARBA00049385"/>
    </source>
</evidence>
<proteinExistence type="inferred from homology"/>
<dbReference type="PANTHER" id="PTHR10689:SF6">
    <property type="entry name" value="MICROSOMAL GLUTATHIONE S-TRANSFERASE 1"/>
    <property type="match status" value="1"/>
</dbReference>
<comment type="catalytic activity">
    <reaction evidence="16">
        <text>RX + glutathione = an S-substituted glutathione + a halide anion + H(+)</text>
        <dbReference type="Rhea" id="RHEA:16437"/>
        <dbReference type="ChEBI" id="CHEBI:15378"/>
        <dbReference type="ChEBI" id="CHEBI:16042"/>
        <dbReference type="ChEBI" id="CHEBI:17792"/>
        <dbReference type="ChEBI" id="CHEBI:57925"/>
        <dbReference type="ChEBI" id="CHEBI:90779"/>
        <dbReference type="EC" id="2.5.1.18"/>
    </reaction>
    <physiologicalReaction direction="left-to-right" evidence="16">
        <dbReference type="Rhea" id="RHEA:16438"/>
    </physiologicalReaction>
</comment>
<dbReference type="Pfam" id="PF01124">
    <property type="entry name" value="MAPEG"/>
    <property type="match status" value="1"/>
</dbReference>
<dbReference type="SUPFAM" id="SSF161084">
    <property type="entry name" value="MAPEG domain-like"/>
    <property type="match status" value="1"/>
</dbReference>
<keyword evidence="19" id="KW-1185">Reference proteome</keyword>
<keyword evidence="13 17" id="KW-0472">Membrane</keyword>
<comment type="subcellular location">
    <subcellularLocation>
        <location evidence="3">Endoplasmic reticulum membrane</location>
        <topology evidence="3">Multi-pass membrane protein</topology>
    </subcellularLocation>
    <subcellularLocation>
        <location evidence="2">Mitochondrion outer membrane</location>
    </subcellularLocation>
</comment>
<dbReference type="GO" id="GO:0005789">
    <property type="term" value="C:endoplasmic reticulum membrane"/>
    <property type="evidence" value="ECO:0007669"/>
    <property type="project" value="UniProtKB-SubCell"/>
</dbReference>
<dbReference type="InterPro" id="IPR040162">
    <property type="entry name" value="MGST1-like"/>
</dbReference>
<evidence type="ECO:0000313" key="18">
    <source>
        <dbReference type="EMBL" id="CAG9782997.1"/>
    </source>
</evidence>
<evidence type="ECO:0000256" key="15">
    <source>
        <dbReference type="ARBA" id="ARBA00039397"/>
    </source>
</evidence>
<dbReference type="Gene3D" id="1.20.120.550">
    <property type="entry name" value="Membrane associated eicosanoid/glutathione metabolism-like domain"/>
    <property type="match status" value="1"/>
</dbReference>
<dbReference type="PANTHER" id="PTHR10689">
    <property type="entry name" value="MICROSOMAL GLUTATHIONE S-TRANSFERASE 1"/>
    <property type="match status" value="1"/>
</dbReference>
<dbReference type="FunFam" id="1.20.120.550:FF:000002">
    <property type="entry name" value="Microsomal glutathione S-transferase 1"/>
    <property type="match status" value="1"/>
</dbReference>
<feature type="transmembrane region" description="Helical" evidence="17">
    <location>
        <begin position="14"/>
        <end position="33"/>
    </location>
</feature>
<dbReference type="EC" id="2.5.1.18" evidence="5"/>
<reference evidence="18" key="1">
    <citation type="submission" date="2021-12" db="EMBL/GenBank/DDBJ databases">
        <authorList>
            <person name="King R."/>
        </authorList>
    </citation>
    <scope>NUCLEOTIDE SEQUENCE</scope>
</reference>
<evidence type="ECO:0000256" key="1">
    <source>
        <dbReference type="ARBA" id="ARBA00003701"/>
    </source>
</evidence>
<keyword evidence="11" id="KW-0007">Acetylation</keyword>
<dbReference type="EMBL" id="OU893341">
    <property type="protein sequence ID" value="CAG9782997.1"/>
    <property type="molecule type" value="Genomic_DNA"/>
</dbReference>
<dbReference type="InterPro" id="IPR023352">
    <property type="entry name" value="MAPEG-like_dom_sf"/>
</dbReference>
<evidence type="ECO:0000256" key="4">
    <source>
        <dbReference type="ARBA" id="ARBA00010459"/>
    </source>
</evidence>
<reference evidence="18" key="2">
    <citation type="submission" date="2022-10" db="EMBL/GenBank/DDBJ databases">
        <authorList>
            <consortium name="ENA_rothamsted_submissions"/>
            <consortium name="culmorum"/>
            <person name="King R."/>
        </authorList>
    </citation>
    <scope>NUCLEOTIDE SEQUENCE</scope>
</reference>
<keyword evidence="6" id="KW-0808">Transferase</keyword>
<dbReference type="GO" id="GO:0004364">
    <property type="term" value="F:glutathione transferase activity"/>
    <property type="evidence" value="ECO:0007669"/>
    <property type="project" value="UniProtKB-EC"/>
</dbReference>
<dbReference type="GO" id="GO:0005741">
    <property type="term" value="C:mitochondrial outer membrane"/>
    <property type="evidence" value="ECO:0007669"/>
    <property type="project" value="UniProtKB-SubCell"/>
</dbReference>
<dbReference type="OrthoDB" id="193139at2759"/>
<evidence type="ECO:0000256" key="3">
    <source>
        <dbReference type="ARBA" id="ARBA00004477"/>
    </source>
</evidence>
<evidence type="ECO:0000256" key="14">
    <source>
        <dbReference type="ARBA" id="ARBA00038540"/>
    </source>
</evidence>
<keyword evidence="9" id="KW-0256">Endoplasmic reticulum</keyword>
<evidence type="ECO:0000256" key="17">
    <source>
        <dbReference type="SAM" id="Phobius"/>
    </source>
</evidence>
<keyword evidence="10 17" id="KW-1133">Transmembrane helix</keyword>
<gene>
    <name evidence="18" type="ORF">DIATSA_LOCUS1205</name>
</gene>
<keyword evidence="8" id="KW-1000">Mitochondrion outer membrane</keyword>
<protein>
    <recommendedName>
        <fullName evidence="15">Microsomal glutathione S-transferase 1</fullName>
        <ecNumber evidence="5">2.5.1.18</ecNumber>
    </recommendedName>
</protein>
<evidence type="ECO:0000256" key="8">
    <source>
        <dbReference type="ARBA" id="ARBA00022787"/>
    </source>
</evidence>
<evidence type="ECO:0000256" key="7">
    <source>
        <dbReference type="ARBA" id="ARBA00022692"/>
    </source>
</evidence>
<keyword evidence="12" id="KW-0496">Mitochondrion</keyword>
<evidence type="ECO:0000256" key="5">
    <source>
        <dbReference type="ARBA" id="ARBA00012452"/>
    </source>
</evidence>
<evidence type="ECO:0000313" key="19">
    <source>
        <dbReference type="Proteomes" id="UP001153714"/>
    </source>
</evidence>